<evidence type="ECO:0000313" key="14">
    <source>
        <dbReference type="Proteomes" id="UP000503169"/>
    </source>
</evidence>
<dbReference type="InterPro" id="IPR001451">
    <property type="entry name" value="Hexapep"/>
</dbReference>
<evidence type="ECO:0000313" key="12">
    <source>
        <dbReference type="Proteomes" id="UP000185427"/>
    </source>
</evidence>
<dbReference type="PATRIC" id="fig|1613.112.peg.1189"/>
<dbReference type="InterPro" id="IPR039369">
    <property type="entry name" value="LacA-like"/>
</dbReference>
<dbReference type="EMBL" id="CP019030">
    <property type="protein sequence ID" value="APU45628.1"/>
    <property type="molecule type" value="Genomic_DNA"/>
</dbReference>
<evidence type="ECO:0000256" key="1">
    <source>
        <dbReference type="ARBA" id="ARBA00007274"/>
    </source>
</evidence>
<dbReference type="PANTHER" id="PTHR43017:SF1">
    <property type="entry name" value="ACETYLTRANSFERASE YJL218W-RELATED"/>
    <property type="match status" value="1"/>
</dbReference>
<dbReference type="AlphaFoldDB" id="A0A0F4HCE3"/>
<evidence type="ECO:0000256" key="4">
    <source>
        <dbReference type="ARBA" id="ARBA00023315"/>
    </source>
</evidence>
<evidence type="ECO:0000313" key="10">
    <source>
        <dbReference type="EMBL" id="QIX57896.1"/>
    </source>
</evidence>
<dbReference type="GeneID" id="83715426"/>
<dbReference type="SUPFAM" id="SSF51161">
    <property type="entry name" value="Trimeric LpxA-like enzymes"/>
    <property type="match status" value="1"/>
</dbReference>
<dbReference type="Proteomes" id="UP000503169">
    <property type="component" value="Chromosome"/>
</dbReference>
<proteinExistence type="inferred from homology"/>
<evidence type="ECO:0000313" key="7">
    <source>
        <dbReference type="EMBL" id="AOR74587.1"/>
    </source>
</evidence>
<dbReference type="EMBL" id="CP050919">
    <property type="protein sequence ID" value="QIX57896.1"/>
    <property type="molecule type" value="Genomic_DNA"/>
</dbReference>
<evidence type="ECO:0000256" key="3">
    <source>
        <dbReference type="ARBA" id="ARBA00022737"/>
    </source>
</evidence>
<feature type="domain" description="Maltose/galactoside acetyltransferase" evidence="6">
    <location>
        <begin position="5"/>
        <end position="59"/>
    </location>
</feature>
<dbReference type="SMART" id="SM01266">
    <property type="entry name" value="Mac"/>
    <property type="match status" value="1"/>
</dbReference>
<reference evidence="10 14" key="4">
    <citation type="submission" date="2020-04" db="EMBL/GenBank/DDBJ databases">
        <title>Novel strain L. Fermentum HFD1 producer antibacterial peptides.</title>
        <authorList>
            <person name="Ozhegov G.D."/>
            <person name="Pavlova A.S."/>
            <person name="Zhuravleva D.E."/>
            <person name="Gogoleva N.V."/>
            <person name="Shagimardanova E.I."/>
            <person name="Markelova M.I."/>
            <person name="Yarullina D.R."/>
            <person name="Kayumov A.R."/>
        </authorList>
    </citation>
    <scope>NUCLEOTIDE SEQUENCE [LARGE SCALE GENOMIC DNA]</scope>
    <source>
        <strain evidence="10 14">HFD1</strain>
    </source>
</reference>
<reference evidence="7 11" key="1">
    <citation type="submission" date="2016-09" db="EMBL/GenBank/DDBJ databases">
        <title>Genome Sequence of the Lactobacillus fermentum strain NCC2970 (CNCM I-5068).</title>
        <authorList>
            <person name="Barretto C."/>
            <person name="Ngom-Bru C."/>
            <person name="Genevaz A."/>
            <person name="Fournier C."/>
            <person name="Moine D."/>
            <person name="Kassam M."/>
            <person name="Iltis A."/>
            <person name="Sagory-Zalkind P."/>
            <person name="Faucherand G."/>
            <person name="Descombes P."/>
            <person name="Duboux S."/>
        </authorList>
    </citation>
    <scope>NUCLEOTIDE SEQUENCE [LARGE SCALE GENOMIC DNA]</scope>
    <source>
        <strain evidence="7 11">NCC2970</strain>
    </source>
</reference>
<dbReference type="Pfam" id="PF14602">
    <property type="entry name" value="Hexapep_2"/>
    <property type="match status" value="1"/>
</dbReference>
<comment type="similarity">
    <text evidence="1 5">Belongs to the transferase hexapeptide repeat family.</text>
</comment>
<dbReference type="OrthoDB" id="9812571at2"/>
<dbReference type="CDD" id="cd03357">
    <property type="entry name" value="LbH_MAT_GAT"/>
    <property type="match status" value="1"/>
</dbReference>
<reference evidence="9 13" key="3">
    <citation type="submission" date="2018-01" db="EMBL/GenBank/DDBJ databases">
        <title>Draft genome sequence of the feruloyl esterase-producing strain Lactobacillus fermentum CRL 1446, isolated from artisanal goat milk cheese.</title>
        <authorList>
            <person name="Abeijon Mukdsi M.C."/>
            <person name="Saavedra L."/>
            <person name="Gauffin Cano M.P."/>
            <person name="Hebert E.M."/>
            <person name="Medina R.B."/>
        </authorList>
    </citation>
    <scope>NUCLEOTIDE SEQUENCE [LARGE SCALE GENOMIC DNA]</scope>
    <source>
        <strain evidence="9 13">CRL 1446</strain>
    </source>
</reference>
<dbReference type="InterPro" id="IPR011004">
    <property type="entry name" value="Trimer_LpxA-like_sf"/>
</dbReference>
<evidence type="ECO:0000313" key="11">
    <source>
        <dbReference type="Proteomes" id="UP000094714"/>
    </source>
</evidence>
<keyword evidence="4 5" id="KW-0012">Acyltransferase</keyword>
<protein>
    <recommendedName>
        <fullName evidence="5">Acetyltransferase</fullName>
        <ecNumber evidence="5">2.3.1.-</ecNumber>
    </recommendedName>
</protein>
<evidence type="ECO:0000313" key="8">
    <source>
        <dbReference type="EMBL" id="APU45628.1"/>
    </source>
</evidence>
<dbReference type="PROSITE" id="PS00101">
    <property type="entry name" value="HEXAPEP_TRANSFERASES"/>
    <property type="match status" value="1"/>
</dbReference>
<sequence length="204" mass="22119">MEENTNNMLQGLPYTPQSAELTAFRTEGHRLCAAYNQTLETETGKRASLLQQLVPQHGHNCCLQGPIQFDYGRFTTIGDNFYANFNLTVLDTCPVTIGDNVMFGPNVTLTTASHPLRYQQRNARVNEDGELFDYELGAPITIGNNCWLGANVTVLGGVTIGDGAVIGAGSVVTKDVPKDALVVGVPGRVVRIISAADRLENFPY</sequence>
<keyword evidence="3" id="KW-0677">Repeat</keyword>
<reference evidence="8 12" key="2">
    <citation type="submission" date="2016-12" db="EMBL/GenBank/DDBJ databases">
        <title>Complete Genome Sequence of Lactobacillus fermentum Strain SNUV175, a Probiotic for Treatment of Bacterial Vaginosis.</title>
        <authorList>
            <person name="Lee S."/>
            <person name="You H.J."/>
            <person name="Kwon B."/>
            <person name="Ko G."/>
        </authorList>
    </citation>
    <scope>NUCLEOTIDE SEQUENCE [LARGE SCALE GENOMIC DNA]</scope>
    <source>
        <strain evidence="8 12">SNUV175</strain>
    </source>
</reference>
<organism evidence="7 11">
    <name type="scientific">Limosilactobacillus fermentum</name>
    <name type="common">Lactobacillus fermentum</name>
    <dbReference type="NCBI Taxonomy" id="1613"/>
    <lineage>
        <taxon>Bacteria</taxon>
        <taxon>Bacillati</taxon>
        <taxon>Bacillota</taxon>
        <taxon>Bacilli</taxon>
        <taxon>Lactobacillales</taxon>
        <taxon>Lactobacillaceae</taxon>
        <taxon>Limosilactobacillus</taxon>
    </lineage>
</organism>
<name>A0A0F4HCE3_LIMFE</name>
<dbReference type="Proteomes" id="UP000094714">
    <property type="component" value="Chromosome"/>
</dbReference>
<dbReference type="EMBL" id="POTQ01000002">
    <property type="protein sequence ID" value="PNV58609.1"/>
    <property type="molecule type" value="Genomic_DNA"/>
</dbReference>
<dbReference type="Proteomes" id="UP000236514">
    <property type="component" value="Unassembled WGS sequence"/>
</dbReference>
<evidence type="ECO:0000256" key="2">
    <source>
        <dbReference type="ARBA" id="ARBA00022679"/>
    </source>
</evidence>
<dbReference type="Proteomes" id="UP000185427">
    <property type="component" value="Chromosome"/>
</dbReference>
<dbReference type="RefSeq" id="WP_004563340.1">
    <property type="nucleotide sequence ID" value="NZ_AP024320.1"/>
</dbReference>
<dbReference type="FunFam" id="2.160.10.10:FF:000025">
    <property type="entry name" value="Hexapeptide-repeat containing-acetyltransferase"/>
    <property type="match status" value="1"/>
</dbReference>
<dbReference type="GO" id="GO:0008870">
    <property type="term" value="F:galactoside O-acetyltransferase activity"/>
    <property type="evidence" value="ECO:0007669"/>
    <property type="project" value="TreeGrafter"/>
</dbReference>
<dbReference type="EC" id="2.3.1.-" evidence="5"/>
<accession>A0A0F4HCE3</accession>
<dbReference type="EMBL" id="CP017151">
    <property type="protein sequence ID" value="AOR74587.1"/>
    <property type="molecule type" value="Genomic_DNA"/>
</dbReference>
<evidence type="ECO:0000256" key="5">
    <source>
        <dbReference type="RuleBase" id="RU367021"/>
    </source>
</evidence>
<keyword evidence="2 5" id="KW-0808">Transferase</keyword>
<dbReference type="Pfam" id="PF00132">
    <property type="entry name" value="Hexapep"/>
    <property type="match status" value="1"/>
</dbReference>
<dbReference type="Gene3D" id="2.160.10.10">
    <property type="entry name" value="Hexapeptide repeat proteins"/>
    <property type="match status" value="1"/>
</dbReference>
<gene>
    <name evidence="10" type="primary">lacA_1</name>
    <name evidence="8" type="ORF">BUW47_03835</name>
    <name evidence="9" type="ORF">C1Y38_01605</name>
    <name evidence="10" type="ORF">HCY95_00305</name>
    <name evidence="7" type="ORF">LACFE_CDS1133</name>
</gene>
<dbReference type="Pfam" id="PF12464">
    <property type="entry name" value="Mac"/>
    <property type="match status" value="1"/>
</dbReference>
<evidence type="ECO:0000313" key="13">
    <source>
        <dbReference type="Proteomes" id="UP000236514"/>
    </source>
</evidence>
<dbReference type="PANTHER" id="PTHR43017">
    <property type="entry name" value="GALACTOSIDE O-ACETYLTRANSFERASE"/>
    <property type="match status" value="1"/>
</dbReference>
<evidence type="ECO:0000313" key="9">
    <source>
        <dbReference type="EMBL" id="PNV58609.1"/>
    </source>
</evidence>
<dbReference type="InterPro" id="IPR024688">
    <property type="entry name" value="Mac_dom"/>
</dbReference>
<dbReference type="InterPro" id="IPR018357">
    <property type="entry name" value="Hexapep_transf_CS"/>
</dbReference>
<evidence type="ECO:0000259" key="6">
    <source>
        <dbReference type="SMART" id="SM01266"/>
    </source>
</evidence>